<dbReference type="EMBL" id="FPAW01000016">
    <property type="protein sequence ID" value="SFT97932.1"/>
    <property type="molecule type" value="Genomic_DNA"/>
</dbReference>
<protein>
    <submittedName>
        <fullName evidence="1">Uncharacterized conserved protein, DUF1800 family</fullName>
    </submittedName>
</protein>
<dbReference type="InterPro" id="IPR014917">
    <property type="entry name" value="DUF1800"/>
</dbReference>
<gene>
    <name evidence="1" type="ORF">SAMN05216236_11645</name>
</gene>
<dbReference type="STRING" id="999627.SAMN05216236_11645"/>
<evidence type="ECO:0000313" key="1">
    <source>
        <dbReference type="EMBL" id="SFT97932.1"/>
    </source>
</evidence>
<keyword evidence="2" id="KW-1185">Reference proteome</keyword>
<dbReference type="Pfam" id="PF08811">
    <property type="entry name" value="DUF1800"/>
    <property type="match status" value="1"/>
</dbReference>
<dbReference type="AlphaFoldDB" id="A0A1I7CEV1"/>
<proteinExistence type="predicted"/>
<dbReference type="OrthoDB" id="9772295at2"/>
<reference evidence="1 2" key="1">
    <citation type="submission" date="2016-10" db="EMBL/GenBank/DDBJ databases">
        <authorList>
            <person name="de Groot N.N."/>
        </authorList>
    </citation>
    <scope>NUCLEOTIDE SEQUENCE [LARGE SCALE GENOMIC DNA]</scope>
    <source>
        <strain evidence="1 2">CGMCC 1.10959</strain>
    </source>
</reference>
<name>A0A1I7CEV1_9RHOB</name>
<evidence type="ECO:0000313" key="2">
    <source>
        <dbReference type="Proteomes" id="UP000182466"/>
    </source>
</evidence>
<dbReference type="RefSeq" id="WP_027263432.1">
    <property type="nucleotide sequence ID" value="NZ_FPAW01000016.1"/>
</dbReference>
<sequence>MPFAPQLAAIRFGCGLSPVLTPPSDAVGLLDGLRAPDSVAERFPIAGFADYDRQLAEVARIRLRARKTGARDTDRPRIVEIGKGLAAEHRGWFVNTLLRWSWTEAPLRERLALFWADHFTARGKVMLMASAGFPYVEDAIRPNLPGRFADLLIAAVTHPLMLHFLDQSGSIGPNSAAAGRVKRMRGLNENLAREVLELHTLGVGGPYGQADVTQLAELFTGLTYRYGAGFRFRKNLAEPGAETVMGARYGGTSALAPIHAALRDLAAHPATAQHIARKLAVHFVADTPDPALVAHVQARYLATDGDLMAVYGALIEHPAAWGSEAGNVKPPLDFIASACRALAVRPEALQGLSRKQVQHHLLRPLALMGQPLMRPNGPDGWPEDDAAWVTPQAVSARLRWALSAPGVLCTDLPDPRDFVDRALGERATQPVRFAAGAAESRSDAIGLVLAAPGFQRR</sequence>
<accession>A0A1I7CEV1</accession>
<dbReference type="Proteomes" id="UP000182466">
    <property type="component" value="Unassembled WGS sequence"/>
</dbReference>
<organism evidence="1 2">
    <name type="scientific">Sedimentitalea nanhaiensis</name>
    <dbReference type="NCBI Taxonomy" id="999627"/>
    <lineage>
        <taxon>Bacteria</taxon>
        <taxon>Pseudomonadati</taxon>
        <taxon>Pseudomonadota</taxon>
        <taxon>Alphaproteobacteria</taxon>
        <taxon>Rhodobacterales</taxon>
        <taxon>Paracoccaceae</taxon>
        <taxon>Sedimentitalea</taxon>
    </lineage>
</organism>
<dbReference type="eggNOG" id="COG5267">
    <property type="taxonomic scope" value="Bacteria"/>
</dbReference>